<keyword evidence="1" id="KW-0472">Membrane</keyword>
<comment type="caution">
    <text evidence="2">The sequence shown here is derived from an EMBL/GenBank/DDBJ whole genome shotgun (WGS) entry which is preliminary data.</text>
</comment>
<proteinExistence type="predicted"/>
<dbReference type="EMBL" id="BARV01027120">
    <property type="protein sequence ID" value="GAI33952.1"/>
    <property type="molecule type" value="Genomic_DNA"/>
</dbReference>
<evidence type="ECO:0000256" key="1">
    <source>
        <dbReference type="SAM" id="Phobius"/>
    </source>
</evidence>
<organism evidence="2">
    <name type="scientific">marine sediment metagenome</name>
    <dbReference type="NCBI Taxonomy" id="412755"/>
    <lineage>
        <taxon>unclassified sequences</taxon>
        <taxon>metagenomes</taxon>
        <taxon>ecological metagenomes</taxon>
    </lineage>
</organism>
<name>X1MQP6_9ZZZZ</name>
<protein>
    <submittedName>
        <fullName evidence="2">Uncharacterized protein</fullName>
    </submittedName>
</protein>
<dbReference type="AlphaFoldDB" id="X1MQP6"/>
<feature type="transmembrane region" description="Helical" evidence="1">
    <location>
        <begin position="12"/>
        <end position="29"/>
    </location>
</feature>
<keyword evidence="1" id="KW-1133">Transmembrane helix</keyword>
<keyword evidence="1" id="KW-0812">Transmembrane</keyword>
<evidence type="ECO:0000313" key="2">
    <source>
        <dbReference type="EMBL" id="GAI33952.1"/>
    </source>
</evidence>
<accession>X1MQP6</accession>
<reference evidence="2" key="1">
    <citation type="journal article" date="2014" name="Front. Microbiol.">
        <title>High frequency of phylogenetically diverse reductive dehalogenase-homologous genes in deep subseafloor sedimentary metagenomes.</title>
        <authorList>
            <person name="Kawai M."/>
            <person name="Futagami T."/>
            <person name="Toyoda A."/>
            <person name="Takaki Y."/>
            <person name="Nishi S."/>
            <person name="Hori S."/>
            <person name="Arai W."/>
            <person name="Tsubouchi T."/>
            <person name="Morono Y."/>
            <person name="Uchiyama I."/>
            <person name="Ito T."/>
            <person name="Fujiyama A."/>
            <person name="Inagaki F."/>
            <person name="Takami H."/>
        </authorList>
    </citation>
    <scope>NUCLEOTIDE SEQUENCE</scope>
    <source>
        <strain evidence="2">Expedition CK06-06</strain>
    </source>
</reference>
<gene>
    <name evidence="2" type="ORF">S06H3_43692</name>
</gene>
<sequence>ASSPPTIAKFPWLFGHATPISQLFFLLYVRVF</sequence>
<feature type="non-terminal residue" evidence="2">
    <location>
        <position position="1"/>
    </location>
</feature>